<dbReference type="PANTHER" id="PTHR46351:SF3">
    <property type="entry name" value="WOUND-INDUCED PROTEIN WIN2"/>
    <property type="match status" value="1"/>
</dbReference>
<name>E1ZTW7_CHLVA</name>
<evidence type="ECO:0000256" key="1">
    <source>
        <dbReference type="ARBA" id="ARBA00023157"/>
    </source>
</evidence>
<proteinExistence type="predicted"/>
<feature type="domain" description="Barwin" evidence="2">
    <location>
        <begin position="7"/>
        <end position="125"/>
    </location>
</feature>
<dbReference type="InterPro" id="IPR018226">
    <property type="entry name" value="Barwin_CS"/>
</dbReference>
<dbReference type="OMA" id="ARATYHY"/>
<evidence type="ECO:0000313" key="3">
    <source>
        <dbReference type="EMBL" id="EFN50753.1"/>
    </source>
</evidence>
<sequence>METGQGGSGPVARATYHYYAPGYETSSLYCADQFNKFLPVSSDHWLLQYPWTAYCNDDGLGPMSQDKCGKCLKVTNTATGQSVKTRVVDMCGQGGVDMDPLGFNAIDGDGQGKATGDMAVRLDWC</sequence>
<dbReference type="RefSeq" id="XP_005842865.1">
    <property type="nucleotide sequence ID" value="XM_005842803.1"/>
</dbReference>
<dbReference type="InParanoid" id="E1ZTW7"/>
<dbReference type="KEGG" id="cvr:CHLNCDRAFT_33383"/>
<dbReference type="GO" id="GO:0050832">
    <property type="term" value="P:defense response to fungus"/>
    <property type="evidence" value="ECO:0007669"/>
    <property type="project" value="InterPro"/>
</dbReference>
<dbReference type="GO" id="GO:0042742">
    <property type="term" value="P:defense response to bacterium"/>
    <property type="evidence" value="ECO:0007669"/>
    <property type="project" value="InterPro"/>
</dbReference>
<dbReference type="Gene3D" id="2.40.40.10">
    <property type="entry name" value="RlpA-like domain"/>
    <property type="match status" value="1"/>
</dbReference>
<dbReference type="EMBL" id="GL433875">
    <property type="protein sequence ID" value="EFN50753.1"/>
    <property type="molecule type" value="Genomic_DNA"/>
</dbReference>
<keyword evidence="4" id="KW-1185">Reference proteome</keyword>
<dbReference type="Pfam" id="PF00967">
    <property type="entry name" value="Barwin"/>
    <property type="match status" value="1"/>
</dbReference>
<dbReference type="PROSITE" id="PS51174">
    <property type="entry name" value="BARWIN_3"/>
    <property type="match status" value="1"/>
</dbReference>
<dbReference type="PANTHER" id="PTHR46351">
    <property type="entry name" value="WOUND-INDUCED PROTEIN WIN2"/>
    <property type="match status" value="1"/>
</dbReference>
<dbReference type="SUPFAM" id="SSF50685">
    <property type="entry name" value="Barwin-like endoglucanases"/>
    <property type="match status" value="1"/>
</dbReference>
<evidence type="ECO:0000313" key="4">
    <source>
        <dbReference type="Proteomes" id="UP000008141"/>
    </source>
</evidence>
<dbReference type="eggNOG" id="KOG4742">
    <property type="taxonomic scope" value="Eukaryota"/>
</dbReference>
<dbReference type="STRING" id="554065.E1ZTW7"/>
<dbReference type="OrthoDB" id="5985073at2759"/>
<dbReference type="GeneID" id="17350168"/>
<dbReference type="PROSITE" id="PS00771">
    <property type="entry name" value="BARWIN_1"/>
    <property type="match status" value="1"/>
</dbReference>
<reference evidence="3 4" key="1">
    <citation type="journal article" date="2010" name="Plant Cell">
        <title>The Chlorella variabilis NC64A genome reveals adaptation to photosymbiosis, coevolution with viruses, and cryptic sex.</title>
        <authorList>
            <person name="Blanc G."/>
            <person name="Duncan G."/>
            <person name="Agarkova I."/>
            <person name="Borodovsky M."/>
            <person name="Gurnon J."/>
            <person name="Kuo A."/>
            <person name="Lindquist E."/>
            <person name="Lucas S."/>
            <person name="Pangilinan J."/>
            <person name="Polle J."/>
            <person name="Salamov A."/>
            <person name="Terry A."/>
            <person name="Yamada T."/>
            <person name="Dunigan D.D."/>
            <person name="Grigoriev I.V."/>
            <person name="Claverie J.M."/>
            <person name="Van Etten J.L."/>
        </authorList>
    </citation>
    <scope>NUCLEOTIDE SEQUENCE [LARGE SCALE GENOMIC DNA]</scope>
    <source>
        <strain evidence="3 4">NC64A</strain>
    </source>
</reference>
<dbReference type="InterPro" id="IPR001153">
    <property type="entry name" value="Barwin_dom"/>
</dbReference>
<dbReference type="AlphaFoldDB" id="E1ZTW7"/>
<dbReference type="InterPro" id="IPR044301">
    <property type="entry name" value="PR4"/>
</dbReference>
<gene>
    <name evidence="3" type="ORF">CHLNCDRAFT_33383</name>
</gene>
<protein>
    <recommendedName>
        <fullName evidence="2">Barwin domain-containing protein</fullName>
    </recommendedName>
</protein>
<evidence type="ECO:0000259" key="2">
    <source>
        <dbReference type="PROSITE" id="PS51174"/>
    </source>
</evidence>
<organism evidence="4">
    <name type="scientific">Chlorella variabilis</name>
    <name type="common">Green alga</name>
    <dbReference type="NCBI Taxonomy" id="554065"/>
    <lineage>
        <taxon>Eukaryota</taxon>
        <taxon>Viridiplantae</taxon>
        <taxon>Chlorophyta</taxon>
        <taxon>core chlorophytes</taxon>
        <taxon>Trebouxiophyceae</taxon>
        <taxon>Chlorellales</taxon>
        <taxon>Chlorellaceae</taxon>
        <taxon>Chlorella clade</taxon>
        <taxon>Chlorella</taxon>
    </lineage>
</organism>
<dbReference type="InterPro" id="IPR036908">
    <property type="entry name" value="RlpA-like_sf"/>
</dbReference>
<dbReference type="FunCoup" id="E1ZTW7">
    <property type="interactions" value="14"/>
</dbReference>
<accession>E1ZTW7</accession>
<dbReference type="Proteomes" id="UP000008141">
    <property type="component" value="Unassembled WGS sequence"/>
</dbReference>
<dbReference type="GO" id="GO:0004540">
    <property type="term" value="F:RNA nuclease activity"/>
    <property type="evidence" value="ECO:0007669"/>
    <property type="project" value="InterPro"/>
</dbReference>
<keyword evidence="1" id="KW-1015">Disulfide bond</keyword>